<sequence>MGNNLSRDGDNSRNIINTPDIKKAAPQYSWLHNDGGTIKQWLINHFSKISLITSAASYTSRYCTENWQNTP</sequence>
<protein>
    <submittedName>
        <fullName evidence="1">Uncharacterized protein</fullName>
    </submittedName>
</protein>
<evidence type="ECO:0000313" key="1">
    <source>
        <dbReference type="EMBL" id="GKX56548.1"/>
    </source>
</evidence>
<organism evidence="1 2">
    <name type="scientific">Leminorella grimontii</name>
    <dbReference type="NCBI Taxonomy" id="82981"/>
    <lineage>
        <taxon>Bacteria</taxon>
        <taxon>Pseudomonadati</taxon>
        <taxon>Pseudomonadota</taxon>
        <taxon>Gammaproteobacteria</taxon>
        <taxon>Enterobacterales</taxon>
        <taxon>Budviciaceae</taxon>
        <taxon>Leminorella</taxon>
    </lineage>
</organism>
<dbReference type="AlphaFoldDB" id="A0AAV5N390"/>
<dbReference type="Proteomes" id="UP001058124">
    <property type="component" value="Unassembled WGS sequence"/>
</dbReference>
<dbReference type="EMBL" id="BRLH01000006">
    <property type="protein sequence ID" value="GKX56548.1"/>
    <property type="molecule type" value="Genomic_DNA"/>
</dbReference>
<reference evidence="1" key="1">
    <citation type="submission" date="2022-06" db="EMBL/GenBank/DDBJ databases">
        <title>Draft genome sequences of Leminorella grimontii str. JCM5902.</title>
        <authorList>
            <person name="Wakabayashi Y."/>
            <person name="Kojima K."/>
        </authorList>
    </citation>
    <scope>NUCLEOTIDE SEQUENCE</scope>
    <source>
        <strain evidence="1">JCM 5902</strain>
    </source>
</reference>
<proteinExistence type="predicted"/>
<evidence type="ECO:0000313" key="2">
    <source>
        <dbReference type="Proteomes" id="UP001058124"/>
    </source>
</evidence>
<keyword evidence="2" id="KW-1185">Reference proteome</keyword>
<comment type="caution">
    <text evidence="1">The sequence shown here is derived from an EMBL/GenBank/DDBJ whole genome shotgun (WGS) entry which is preliminary data.</text>
</comment>
<dbReference type="RefSeq" id="WP_027274805.1">
    <property type="nucleotide sequence ID" value="NZ_BRLH01000006.1"/>
</dbReference>
<accession>A0AAV5N390</accession>
<name>A0AAV5N390_9GAMM</name>
<gene>
    <name evidence="1" type="ORF">SOASR030_26600</name>
</gene>